<dbReference type="Pfam" id="PF03374">
    <property type="entry name" value="ANT"/>
    <property type="match status" value="1"/>
</dbReference>
<dbReference type="Proteomes" id="UP001208935">
    <property type="component" value="Unassembled WGS sequence"/>
</dbReference>
<proteinExistence type="predicted"/>
<dbReference type="RefSeq" id="WP_265280673.1">
    <property type="nucleotide sequence ID" value="NZ_QZCW01000001.1"/>
</dbReference>
<protein>
    <submittedName>
        <fullName evidence="2">Phage regulatory protein/antirepressor Ant</fullName>
    </submittedName>
</protein>
<evidence type="ECO:0000313" key="2">
    <source>
        <dbReference type="EMBL" id="MCW5319665.1"/>
    </source>
</evidence>
<dbReference type="EMBL" id="QZCW01000001">
    <property type="protein sequence ID" value="MCW5319665.1"/>
    <property type="molecule type" value="Genomic_DNA"/>
</dbReference>
<dbReference type="Pfam" id="PF09669">
    <property type="entry name" value="Phage_pRha"/>
    <property type="match status" value="1"/>
</dbReference>
<name>A0ABT3KMW4_9BURK</name>
<evidence type="ECO:0000313" key="3">
    <source>
        <dbReference type="Proteomes" id="UP001208935"/>
    </source>
</evidence>
<keyword evidence="3" id="KW-1185">Reference proteome</keyword>
<gene>
    <name evidence="2" type="ORF">D5039_00245</name>
</gene>
<dbReference type="InterPro" id="IPR005039">
    <property type="entry name" value="Ant_C"/>
</dbReference>
<accession>A0ABT3KMW4</accession>
<comment type="caution">
    <text evidence="2">The sequence shown here is derived from an EMBL/GenBank/DDBJ whole genome shotgun (WGS) entry which is preliminary data.</text>
</comment>
<organism evidence="2 3">
    <name type="scientific">Verminephrobacter aporrectodeae subsp. tuberculatae</name>
    <dbReference type="NCBI Taxonomy" id="1110392"/>
    <lineage>
        <taxon>Bacteria</taxon>
        <taxon>Pseudomonadati</taxon>
        <taxon>Pseudomonadota</taxon>
        <taxon>Betaproteobacteria</taxon>
        <taxon>Burkholderiales</taxon>
        <taxon>Comamonadaceae</taxon>
        <taxon>Verminephrobacter</taxon>
    </lineage>
</organism>
<reference evidence="3" key="1">
    <citation type="submission" date="2023-07" db="EMBL/GenBank/DDBJ databases">
        <title>Verminephrobacter genomes.</title>
        <authorList>
            <person name="Lund M.B."/>
        </authorList>
    </citation>
    <scope>NUCLEOTIDE SEQUENCE [LARGE SCALE GENOMIC DNA]</scope>
    <source>
        <strain evidence="3">AtM5-05</strain>
    </source>
</reference>
<feature type="domain" description="Antirepressor protein C-terminal" evidence="1">
    <location>
        <begin position="132"/>
        <end position="234"/>
    </location>
</feature>
<evidence type="ECO:0000259" key="1">
    <source>
        <dbReference type="Pfam" id="PF03374"/>
    </source>
</evidence>
<sequence length="242" mass="26899">MNSIVAMNNGQAVTTSLAIADGTGSQHKNVLELVRTYWADLEEFGRVAFETRPFETAGGQQNREVAVLNEQHASLLLTYMRNSDIVRKFKKALVKAFFELTQRAQPPAAIPQSLSEALRLAADLADQKDQMQAQLAIVAPKAQALDRISGTAGSVCPTDAAKNLQVRPRVLFHWLQEHRWLYRRVGCPHYCGYQDKIQAGLLEQKITVVSRADGTEKSVEQVRITPKGLARLAEMPDFREAA</sequence>
<dbReference type="InterPro" id="IPR014054">
    <property type="entry name" value="Phage_regulatory_Rha"/>
</dbReference>